<feature type="transmembrane region" description="Helical" evidence="8">
    <location>
        <begin position="238"/>
        <end position="262"/>
    </location>
</feature>
<feature type="transmembrane region" description="Helical" evidence="8">
    <location>
        <begin position="106"/>
        <end position="126"/>
    </location>
</feature>
<keyword evidence="4" id="KW-0997">Cell inner membrane</keyword>
<evidence type="ECO:0000256" key="6">
    <source>
        <dbReference type="ARBA" id="ARBA00022989"/>
    </source>
</evidence>
<name>W9GYY1_9PROT</name>
<comment type="subcellular location">
    <subcellularLocation>
        <location evidence="1">Cell inner membrane</location>
        <topology evidence="1">Multi-pass membrane protein</topology>
    </subcellularLocation>
    <subcellularLocation>
        <location evidence="8">Cell membrane</location>
        <topology evidence="8">Multi-pass membrane protein</topology>
    </subcellularLocation>
</comment>
<feature type="transmembrane region" description="Helical" evidence="8">
    <location>
        <begin position="12"/>
        <end position="37"/>
    </location>
</feature>
<sequence>MRQPLPQRLLGISGKLLIAAILGFIILPAVVVTIAAFNSKAILTFPPSAYSFRWFERAVSYGDFKKGFQAGLTVTLWASTIALVVGAAFAFAINRYQFKFKRALEGLLLSPLIVPHFTIGLGLLMLAAQTGLPRGYPLIVFCHVVLVLPFVMRCAYISLQNLDTRLELAAASLGASPLKILLTVTLPLLVPGLVSGWLFAAILSFNEFTASLFVTTQATQTLPVAMYNYVREYADPTLAALSVIYIVVTAVLLSLANAYLGLGKVLNVEQGR</sequence>
<proteinExistence type="inferred from homology"/>
<evidence type="ECO:0000256" key="8">
    <source>
        <dbReference type="RuleBase" id="RU363032"/>
    </source>
</evidence>
<keyword evidence="11" id="KW-1185">Reference proteome</keyword>
<dbReference type="InterPro" id="IPR000515">
    <property type="entry name" value="MetI-like"/>
</dbReference>
<dbReference type="PROSITE" id="PS50928">
    <property type="entry name" value="ABC_TM1"/>
    <property type="match status" value="1"/>
</dbReference>
<feature type="domain" description="ABC transmembrane type-1" evidence="9">
    <location>
        <begin position="68"/>
        <end position="256"/>
    </location>
</feature>
<keyword evidence="7 8" id="KW-0472">Membrane</keyword>
<evidence type="ECO:0000256" key="2">
    <source>
        <dbReference type="ARBA" id="ARBA00022448"/>
    </source>
</evidence>
<protein>
    <submittedName>
        <fullName evidence="10">ABC transporter permease</fullName>
    </submittedName>
</protein>
<dbReference type="PANTHER" id="PTHR43357:SF4">
    <property type="entry name" value="INNER MEMBRANE ABC TRANSPORTER PERMEASE PROTEIN YDCV"/>
    <property type="match status" value="1"/>
</dbReference>
<evidence type="ECO:0000256" key="3">
    <source>
        <dbReference type="ARBA" id="ARBA00022475"/>
    </source>
</evidence>
<evidence type="ECO:0000313" key="10">
    <source>
        <dbReference type="EMBL" id="EWY37821.1"/>
    </source>
</evidence>
<organism evidence="10 11">
    <name type="scientific">Skermanella stibiiresistens SB22</name>
    <dbReference type="NCBI Taxonomy" id="1385369"/>
    <lineage>
        <taxon>Bacteria</taxon>
        <taxon>Pseudomonadati</taxon>
        <taxon>Pseudomonadota</taxon>
        <taxon>Alphaproteobacteria</taxon>
        <taxon>Rhodospirillales</taxon>
        <taxon>Azospirillaceae</taxon>
        <taxon>Skermanella</taxon>
    </lineage>
</organism>
<dbReference type="Pfam" id="PF00528">
    <property type="entry name" value="BPD_transp_1"/>
    <property type="match status" value="1"/>
</dbReference>
<dbReference type="GO" id="GO:0055085">
    <property type="term" value="P:transmembrane transport"/>
    <property type="evidence" value="ECO:0007669"/>
    <property type="project" value="InterPro"/>
</dbReference>
<keyword evidence="5 8" id="KW-0812">Transmembrane</keyword>
<keyword evidence="2 8" id="KW-0813">Transport</keyword>
<keyword evidence="6 8" id="KW-1133">Transmembrane helix</keyword>
<comment type="caution">
    <text evidence="10">The sequence shown here is derived from an EMBL/GenBank/DDBJ whole genome shotgun (WGS) entry which is preliminary data.</text>
</comment>
<dbReference type="AlphaFoldDB" id="W9GYY1"/>
<dbReference type="SUPFAM" id="SSF161098">
    <property type="entry name" value="MetI-like"/>
    <property type="match status" value="1"/>
</dbReference>
<dbReference type="STRING" id="1385369.N825_09575"/>
<feature type="transmembrane region" description="Helical" evidence="8">
    <location>
        <begin position="74"/>
        <end position="94"/>
    </location>
</feature>
<dbReference type="InterPro" id="IPR035906">
    <property type="entry name" value="MetI-like_sf"/>
</dbReference>
<evidence type="ECO:0000256" key="1">
    <source>
        <dbReference type="ARBA" id="ARBA00004429"/>
    </source>
</evidence>
<reference evidence="10 11" key="1">
    <citation type="submission" date="2013-08" db="EMBL/GenBank/DDBJ databases">
        <title>The genome sequence of Skermanella stibiiresistens.</title>
        <authorList>
            <person name="Zhu W."/>
            <person name="Wang G."/>
        </authorList>
    </citation>
    <scope>NUCLEOTIDE SEQUENCE [LARGE SCALE GENOMIC DNA]</scope>
    <source>
        <strain evidence="10 11">SB22</strain>
    </source>
</reference>
<feature type="transmembrane region" description="Helical" evidence="8">
    <location>
        <begin position="180"/>
        <end position="205"/>
    </location>
</feature>
<accession>W9GYY1</accession>
<evidence type="ECO:0000256" key="7">
    <source>
        <dbReference type="ARBA" id="ARBA00023136"/>
    </source>
</evidence>
<dbReference type="GO" id="GO:0005886">
    <property type="term" value="C:plasma membrane"/>
    <property type="evidence" value="ECO:0007669"/>
    <property type="project" value="UniProtKB-SubCell"/>
</dbReference>
<dbReference type="Proteomes" id="UP000019486">
    <property type="component" value="Unassembled WGS sequence"/>
</dbReference>
<dbReference type="RefSeq" id="WP_037458302.1">
    <property type="nucleotide sequence ID" value="NZ_AVFL01000023.1"/>
</dbReference>
<feature type="transmembrane region" description="Helical" evidence="8">
    <location>
        <begin position="138"/>
        <end position="159"/>
    </location>
</feature>
<evidence type="ECO:0000256" key="4">
    <source>
        <dbReference type="ARBA" id="ARBA00022519"/>
    </source>
</evidence>
<dbReference type="PATRIC" id="fig|1385369.3.peg.5222"/>
<dbReference type="OrthoDB" id="9815533at2"/>
<evidence type="ECO:0000313" key="11">
    <source>
        <dbReference type="Proteomes" id="UP000019486"/>
    </source>
</evidence>
<dbReference type="PANTHER" id="PTHR43357">
    <property type="entry name" value="INNER MEMBRANE ABC TRANSPORTER PERMEASE PROTEIN YDCV"/>
    <property type="match status" value="1"/>
</dbReference>
<dbReference type="Gene3D" id="1.10.3720.10">
    <property type="entry name" value="MetI-like"/>
    <property type="match status" value="1"/>
</dbReference>
<keyword evidence="3" id="KW-1003">Cell membrane</keyword>
<comment type="similarity">
    <text evidence="8">Belongs to the binding-protein-dependent transport system permease family.</text>
</comment>
<evidence type="ECO:0000259" key="9">
    <source>
        <dbReference type="PROSITE" id="PS50928"/>
    </source>
</evidence>
<evidence type="ECO:0000256" key="5">
    <source>
        <dbReference type="ARBA" id="ARBA00022692"/>
    </source>
</evidence>
<gene>
    <name evidence="10" type="ORF">N825_09575</name>
</gene>
<dbReference type="CDD" id="cd06261">
    <property type="entry name" value="TM_PBP2"/>
    <property type="match status" value="1"/>
</dbReference>
<dbReference type="EMBL" id="AVFL01000023">
    <property type="protein sequence ID" value="EWY37821.1"/>
    <property type="molecule type" value="Genomic_DNA"/>
</dbReference>